<dbReference type="PRINTS" id="PR00701">
    <property type="entry name" value="60KDINNERMP"/>
</dbReference>
<dbReference type="OrthoDB" id="9780552at2"/>
<dbReference type="GO" id="GO:0051205">
    <property type="term" value="P:protein insertion into membrane"/>
    <property type="evidence" value="ECO:0007669"/>
    <property type="project" value="TreeGrafter"/>
</dbReference>
<evidence type="ECO:0000256" key="4">
    <source>
        <dbReference type="ARBA" id="ARBA00022448"/>
    </source>
</evidence>
<dbReference type="HAMAP" id="MF_01810">
    <property type="entry name" value="YidC_type1"/>
    <property type="match status" value="1"/>
</dbReference>
<dbReference type="STRING" id="1231623.Tasa_017_167"/>
<evidence type="ECO:0000256" key="7">
    <source>
        <dbReference type="ARBA" id="ARBA00022927"/>
    </source>
</evidence>
<dbReference type="AlphaFoldDB" id="A0A0D6MKV2"/>
<dbReference type="InterPro" id="IPR028055">
    <property type="entry name" value="YidC/Oxa/ALB_C"/>
</dbReference>
<protein>
    <recommendedName>
        <fullName evidence="3 13">Membrane protein insertase YidC</fullName>
    </recommendedName>
    <alternativeName>
        <fullName evidence="12 13">Foldase YidC</fullName>
    </alternativeName>
    <alternativeName>
        <fullName evidence="11 13">Membrane integrase YidC</fullName>
    </alternativeName>
    <alternativeName>
        <fullName evidence="13">Membrane protein YidC</fullName>
    </alternativeName>
</protein>
<evidence type="ECO:0000313" key="18">
    <source>
        <dbReference type="Proteomes" id="UP000032679"/>
    </source>
</evidence>
<evidence type="ECO:0000256" key="14">
    <source>
        <dbReference type="SAM" id="MobiDB-lite"/>
    </source>
</evidence>
<dbReference type="PANTHER" id="PTHR12428">
    <property type="entry name" value="OXA1"/>
    <property type="match status" value="1"/>
</dbReference>
<comment type="caution">
    <text evidence="17">The sequence shown here is derived from an EMBL/GenBank/DDBJ whole genome shotgun (WGS) entry which is preliminary data.</text>
</comment>
<evidence type="ECO:0000256" key="13">
    <source>
        <dbReference type="HAMAP-Rule" id="MF_01810"/>
    </source>
</evidence>
<name>A0A0D6MKV2_9PROT</name>
<keyword evidence="10 13" id="KW-0143">Chaperone</keyword>
<dbReference type="InterPro" id="IPR001708">
    <property type="entry name" value="YidC/ALB3/OXA1/COX18"/>
</dbReference>
<evidence type="ECO:0000256" key="2">
    <source>
        <dbReference type="ARBA" id="ARBA00010527"/>
    </source>
</evidence>
<dbReference type="NCBIfam" id="NF002353">
    <property type="entry name" value="PRK01318.1-4"/>
    <property type="match status" value="1"/>
</dbReference>
<dbReference type="PANTHER" id="PTHR12428:SF65">
    <property type="entry name" value="CYTOCHROME C OXIDASE ASSEMBLY PROTEIN COX18, MITOCHONDRIAL"/>
    <property type="match status" value="1"/>
</dbReference>
<evidence type="ECO:0000256" key="8">
    <source>
        <dbReference type="ARBA" id="ARBA00022989"/>
    </source>
</evidence>
<keyword evidence="4 13" id="KW-0813">Transport</keyword>
<evidence type="ECO:0000256" key="9">
    <source>
        <dbReference type="ARBA" id="ARBA00023136"/>
    </source>
</evidence>
<keyword evidence="6 13" id="KW-0812">Transmembrane</keyword>
<organism evidence="17 18">
    <name type="scientific">Tanticharoenia sakaeratensis NBRC 103193</name>
    <dbReference type="NCBI Taxonomy" id="1231623"/>
    <lineage>
        <taxon>Bacteria</taxon>
        <taxon>Pseudomonadati</taxon>
        <taxon>Pseudomonadota</taxon>
        <taxon>Alphaproteobacteria</taxon>
        <taxon>Acetobacterales</taxon>
        <taxon>Acetobacteraceae</taxon>
        <taxon>Tanticharoenia</taxon>
    </lineage>
</organism>
<evidence type="ECO:0000313" key="17">
    <source>
        <dbReference type="EMBL" id="GAN54284.1"/>
    </source>
</evidence>
<feature type="domain" description="Membrane insertase YidC N-terminal" evidence="16">
    <location>
        <begin position="64"/>
        <end position="350"/>
    </location>
</feature>
<feature type="transmembrane region" description="Helical" evidence="13">
    <location>
        <begin position="426"/>
        <end position="447"/>
    </location>
</feature>
<feature type="compositionally biased region" description="Polar residues" evidence="14">
    <location>
        <begin position="29"/>
        <end position="49"/>
    </location>
</feature>
<keyword evidence="7 13" id="KW-0653">Protein transport</keyword>
<proteinExistence type="inferred from homology"/>
<dbReference type="InterPro" id="IPR038221">
    <property type="entry name" value="YidC_periplasmic_sf"/>
</dbReference>
<dbReference type="NCBIfam" id="TIGR03592">
    <property type="entry name" value="yidC_oxa1_cterm"/>
    <property type="match status" value="1"/>
</dbReference>
<accession>A0A0D6MKV2</accession>
<comment type="similarity">
    <text evidence="2 13">Belongs to the OXA1/ALB3/YidC family. Type 1 subfamily.</text>
</comment>
<dbReference type="GO" id="GO:0032977">
    <property type="term" value="F:membrane insertase activity"/>
    <property type="evidence" value="ECO:0007669"/>
    <property type="project" value="InterPro"/>
</dbReference>
<dbReference type="GO" id="GO:0005886">
    <property type="term" value="C:plasma membrane"/>
    <property type="evidence" value="ECO:0007669"/>
    <property type="project" value="UniProtKB-SubCell"/>
</dbReference>
<feature type="region of interest" description="Disordered" evidence="14">
    <location>
        <begin position="28"/>
        <end position="71"/>
    </location>
</feature>
<comment type="subunit">
    <text evidence="13">Interacts with the Sec translocase complex via SecD. Specifically interacts with transmembrane segments of nascent integral membrane proteins during membrane integration.</text>
</comment>
<evidence type="ECO:0000256" key="6">
    <source>
        <dbReference type="ARBA" id="ARBA00022692"/>
    </source>
</evidence>
<evidence type="ECO:0000256" key="3">
    <source>
        <dbReference type="ARBA" id="ARBA00015325"/>
    </source>
</evidence>
<dbReference type="Gene3D" id="2.70.98.90">
    <property type="match status" value="1"/>
</dbReference>
<evidence type="ECO:0000256" key="11">
    <source>
        <dbReference type="ARBA" id="ARBA00033245"/>
    </source>
</evidence>
<comment type="function">
    <text evidence="13">Required for the insertion and/or proper folding and/or complex formation of integral membrane proteins into the membrane. Involved in integration of membrane proteins that insert both dependently and independently of the Sec translocase complex, as well as at least some lipoproteins. Aids folding of multispanning membrane proteins.</text>
</comment>
<dbReference type="EMBL" id="BALE01000017">
    <property type="protein sequence ID" value="GAN54284.1"/>
    <property type="molecule type" value="Genomic_DNA"/>
</dbReference>
<dbReference type="InterPro" id="IPR019998">
    <property type="entry name" value="Membr_insert_YidC"/>
</dbReference>
<dbReference type="Proteomes" id="UP000032679">
    <property type="component" value="Unassembled WGS sequence"/>
</dbReference>
<dbReference type="PRINTS" id="PR01900">
    <property type="entry name" value="YIDCPROTEIN"/>
</dbReference>
<sequence>MDIRRLITAMALSMIVLIGFDYFMPKPQHPQQDQATTQTSVSEPASTMRSAADADTATNADDKRIPITGPSVSGSLNLRGARLDDLLLTRYHTTPKSDSPLVRVLDKATDPQPNFVQIGWRAIAGDATKLPDAGTLWEADGTALSPDHPLTLHWDNGQGQVFSIRLALDARYMFTVTQSVANHGTSSIRVLPALTVERNYVPEDVGSMLVHEGPVGVMNGRLEEQTYKAVHNNTNVSTGQAWAAQGNGGWAGITDKYWLTAIAPDHTAPVSASFGFAADRGPGSYRVGFVPQAPVEISAGAEAGSTAHVFAGAKELNLLEQYGNDLQITDFYKAVDFGWFGFATRPMFHLLHWLFLQFGNFGIALLAFTLIIKLVMFPLATKTVKSSTRMRQLAPRVQAIRDRNKDNPVAANQQVMALYREEGVNMFGGCLPALVQIPVFFCLYKVLNVAIDMRHAPFFGWIRDLSAPDPTNLFNLFGLVPFDPSVYWAPLHLGIWPILFGGTTFLMQRMNMATMDPAQQRIMQFMPIIYVFFMGRLPAGIVIYYTWNNLLTAGQQLLIQKRVERAGTPAKTVVAPVKKPQRKS</sequence>
<evidence type="ECO:0000256" key="10">
    <source>
        <dbReference type="ARBA" id="ARBA00023186"/>
    </source>
</evidence>
<evidence type="ECO:0000259" key="15">
    <source>
        <dbReference type="Pfam" id="PF02096"/>
    </source>
</evidence>
<feature type="transmembrane region" description="Helical" evidence="13">
    <location>
        <begin position="486"/>
        <end position="507"/>
    </location>
</feature>
<dbReference type="Pfam" id="PF02096">
    <property type="entry name" value="60KD_IMP"/>
    <property type="match status" value="1"/>
</dbReference>
<reference evidence="17 18" key="1">
    <citation type="submission" date="2012-10" db="EMBL/GenBank/DDBJ databases">
        <title>Genome sequencing of Tanticharoenia sakaeratensis NBRC 103193.</title>
        <authorList>
            <person name="Azuma Y."/>
            <person name="Hadano H."/>
            <person name="Hirakawa H."/>
            <person name="Matsushita K."/>
        </authorList>
    </citation>
    <scope>NUCLEOTIDE SEQUENCE [LARGE SCALE GENOMIC DNA]</scope>
    <source>
        <strain evidence="17 18">NBRC 103193</strain>
    </source>
</reference>
<dbReference type="RefSeq" id="WP_048848805.1">
    <property type="nucleotide sequence ID" value="NZ_BALE01000017.1"/>
</dbReference>
<dbReference type="CDD" id="cd20070">
    <property type="entry name" value="5TM_YidC_Alb3"/>
    <property type="match status" value="1"/>
</dbReference>
<dbReference type="CDD" id="cd19961">
    <property type="entry name" value="EcYidC-like_peri"/>
    <property type="match status" value="1"/>
</dbReference>
<dbReference type="NCBIfam" id="TIGR03593">
    <property type="entry name" value="yidC_nterm"/>
    <property type="match status" value="1"/>
</dbReference>
<evidence type="ECO:0000256" key="1">
    <source>
        <dbReference type="ARBA" id="ARBA00004429"/>
    </source>
</evidence>
<gene>
    <name evidence="13" type="primary">yidC</name>
    <name evidence="17" type="ORF">Tasa_017_167</name>
</gene>
<dbReference type="InterPro" id="IPR028053">
    <property type="entry name" value="Membr_insert_YidC_N"/>
</dbReference>
<feature type="transmembrane region" description="Helical" evidence="13">
    <location>
        <begin position="361"/>
        <end position="381"/>
    </location>
</feature>
<keyword evidence="18" id="KW-1185">Reference proteome</keyword>
<dbReference type="Pfam" id="PF14849">
    <property type="entry name" value="YidC_periplas"/>
    <property type="match status" value="1"/>
</dbReference>
<keyword evidence="8 13" id="KW-1133">Transmembrane helix</keyword>
<dbReference type="InterPro" id="IPR047196">
    <property type="entry name" value="YidC_ALB_C"/>
</dbReference>
<dbReference type="GO" id="GO:0015031">
    <property type="term" value="P:protein transport"/>
    <property type="evidence" value="ECO:0007669"/>
    <property type="project" value="UniProtKB-KW"/>
</dbReference>
<keyword evidence="9 13" id="KW-0472">Membrane</keyword>
<evidence type="ECO:0000256" key="5">
    <source>
        <dbReference type="ARBA" id="ARBA00022475"/>
    </source>
</evidence>
<feature type="domain" description="Membrane insertase YidC/Oxa/ALB C-terminal" evidence="15">
    <location>
        <begin position="361"/>
        <end position="561"/>
    </location>
</feature>
<comment type="subcellular location">
    <subcellularLocation>
        <location evidence="1">Cell inner membrane</location>
        <topology evidence="1">Multi-pass membrane protein</topology>
    </subcellularLocation>
    <subcellularLocation>
        <location evidence="13">Cell membrane</location>
        <topology evidence="13">Multi-pass membrane protein</topology>
    </subcellularLocation>
</comment>
<evidence type="ECO:0000259" key="16">
    <source>
        <dbReference type="Pfam" id="PF14849"/>
    </source>
</evidence>
<feature type="transmembrane region" description="Helical" evidence="13">
    <location>
        <begin position="528"/>
        <end position="547"/>
    </location>
</feature>
<keyword evidence="5 13" id="KW-1003">Cell membrane</keyword>
<evidence type="ECO:0000256" key="12">
    <source>
        <dbReference type="ARBA" id="ARBA00033342"/>
    </source>
</evidence>